<reference evidence="1" key="1">
    <citation type="submission" date="2020-11" db="EMBL/GenBank/DDBJ databases">
        <authorList>
            <person name="Whitehead M."/>
        </authorList>
    </citation>
    <scope>NUCLEOTIDE SEQUENCE</scope>
    <source>
        <strain evidence="1">EGII</strain>
    </source>
</reference>
<evidence type="ECO:0000313" key="2">
    <source>
        <dbReference type="Proteomes" id="UP000606786"/>
    </source>
</evidence>
<name>A0A811U553_CERCA</name>
<dbReference type="Proteomes" id="UP000606786">
    <property type="component" value="Unassembled WGS sequence"/>
</dbReference>
<feature type="non-terminal residue" evidence="1">
    <location>
        <position position="66"/>
    </location>
</feature>
<proteinExistence type="predicted"/>
<gene>
    <name evidence="1" type="ORF">CCAP1982_LOCUS2301</name>
</gene>
<keyword evidence="2" id="KW-1185">Reference proteome</keyword>
<protein>
    <submittedName>
        <fullName evidence="1">(Mediterranean fruit fly) hypothetical protein</fullName>
    </submittedName>
</protein>
<comment type="caution">
    <text evidence="1">The sequence shown here is derived from an EMBL/GenBank/DDBJ whole genome shotgun (WGS) entry which is preliminary data.</text>
</comment>
<evidence type="ECO:0000313" key="1">
    <source>
        <dbReference type="EMBL" id="CAD6993488.1"/>
    </source>
</evidence>
<accession>A0A811U553</accession>
<sequence length="66" mass="7214">MSVCPLGQTDAPQQSAHFNVATICLKGLGVKHLNPISSNVARFERPHDDEDGDDVTVAAFHRVDER</sequence>
<organism evidence="1 2">
    <name type="scientific">Ceratitis capitata</name>
    <name type="common">Mediterranean fruit fly</name>
    <name type="synonym">Tephritis capitata</name>
    <dbReference type="NCBI Taxonomy" id="7213"/>
    <lineage>
        <taxon>Eukaryota</taxon>
        <taxon>Metazoa</taxon>
        <taxon>Ecdysozoa</taxon>
        <taxon>Arthropoda</taxon>
        <taxon>Hexapoda</taxon>
        <taxon>Insecta</taxon>
        <taxon>Pterygota</taxon>
        <taxon>Neoptera</taxon>
        <taxon>Endopterygota</taxon>
        <taxon>Diptera</taxon>
        <taxon>Brachycera</taxon>
        <taxon>Muscomorpha</taxon>
        <taxon>Tephritoidea</taxon>
        <taxon>Tephritidae</taxon>
        <taxon>Ceratitis</taxon>
        <taxon>Ceratitis</taxon>
    </lineage>
</organism>
<dbReference type="AlphaFoldDB" id="A0A811U553"/>
<dbReference type="EMBL" id="CAJHJT010000001">
    <property type="protein sequence ID" value="CAD6993488.1"/>
    <property type="molecule type" value="Genomic_DNA"/>
</dbReference>